<feature type="chain" id="PRO_5040813798" description="TIGR03503 family protein" evidence="3">
    <location>
        <begin position="21"/>
        <end position="456"/>
    </location>
</feature>
<dbReference type="NCBIfam" id="TIGR03503">
    <property type="entry name" value="TIGR03503 family protein"/>
    <property type="match status" value="1"/>
</dbReference>
<keyword evidence="2" id="KW-1133">Transmembrane helix</keyword>
<protein>
    <recommendedName>
        <fullName evidence="6">TIGR03503 family protein</fullName>
    </recommendedName>
</protein>
<keyword evidence="3" id="KW-0732">Signal</keyword>
<dbReference type="EMBL" id="CAMAPB010000032">
    <property type="protein sequence ID" value="CAH9060332.1"/>
    <property type="molecule type" value="Genomic_DNA"/>
</dbReference>
<feature type="region of interest" description="Disordered" evidence="1">
    <location>
        <begin position="421"/>
        <end position="456"/>
    </location>
</feature>
<evidence type="ECO:0000256" key="2">
    <source>
        <dbReference type="SAM" id="Phobius"/>
    </source>
</evidence>
<organism evidence="4 5">
    <name type="scientific">Pseudoalteromonas haloplanktis</name>
    <name type="common">Alteromonas haloplanktis</name>
    <dbReference type="NCBI Taxonomy" id="228"/>
    <lineage>
        <taxon>Bacteria</taxon>
        <taxon>Pseudomonadati</taxon>
        <taxon>Pseudomonadota</taxon>
        <taxon>Gammaproteobacteria</taxon>
        <taxon>Alteromonadales</taxon>
        <taxon>Pseudoalteromonadaceae</taxon>
        <taxon>Pseudoalteromonas</taxon>
    </lineage>
</organism>
<dbReference type="InterPro" id="IPR020010">
    <property type="entry name" value="CHP03503"/>
</dbReference>
<evidence type="ECO:0000313" key="4">
    <source>
        <dbReference type="EMBL" id="CAH9060332.1"/>
    </source>
</evidence>
<sequence>MKTLLVVSLCLIAACFIPDAHSVKQVEELKGSGKQNEIPLLDNRFRIDDKIDEIKLIFFRRPGSPAVILVRPDGTKYFATNAVGNTSLDWYDELNYDLVVIRNPMPGPWQVIGQIMPQSRIVVIGELSLKVDPLPKILFQGETVKVTGEILNDGEPIRANLFKDAVSLNVSFVSTNNENFENFGAGIQQATEFKDDGYGFDESAKDGVFTGEFTLNFTPGEWRPELYITTDVLERRVVQDPIVVHEPPFSFTSVEATDEGDDHRITINIDEKLLKPETVIMQGKIYYPNNEEQVFYLDTNNTAVRELALQDYGWGRYNIEISVFGSTINDREFMATLPTYLFEIERPIEVIPEIPKASIIKEENIPEPVIKPKVMATGLIASLIIGGNLVILFIGWLCIRVFVQNKPIKLKLNFAFLKKKKATEAKKSDQQKTTDAKNGSKNDKTGEILNLSMSDD</sequence>
<evidence type="ECO:0000256" key="3">
    <source>
        <dbReference type="SAM" id="SignalP"/>
    </source>
</evidence>
<keyword evidence="5" id="KW-1185">Reference proteome</keyword>
<name>A0A9W4W0J3_PSEHA</name>
<gene>
    <name evidence="4" type="ORF">PSEHALCIP103_02253</name>
</gene>
<keyword evidence="2" id="KW-0472">Membrane</keyword>
<feature type="compositionally biased region" description="Basic and acidic residues" evidence="1">
    <location>
        <begin position="422"/>
        <end position="446"/>
    </location>
</feature>
<dbReference type="RefSeq" id="WP_262976834.1">
    <property type="nucleotide sequence ID" value="NZ_CAMAPB010000032.1"/>
</dbReference>
<dbReference type="PROSITE" id="PS51257">
    <property type="entry name" value="PROKAR_LIPOPROTEIN"/>
    <property type="match status" value="1"/>
</dbReference>
<dbReference type="Proteomes" id="UP001152447">
    <property type="component" value="Unassembled WGS sequence"/>
</dbReference>
<feature type="signal peptide" evidence="3">
    <location>
        <begin position="1"/>
        <end position="20"/>
    </location>
</feature>
<comment type="caution">
    <text evidence="4">The sequence shown here is derived from an EMBL/GenBank/DDBJ whole genome shotgun (WGS) entry which is preliminary data.</text>
</comment>
<keyword evidence="2" id="KW-0812">Transmembrane</keyword>
<evidence type="ECO:0000313" key="5">
    <source>
        <dbReference type="Proteomes" id="UP001152447"/>
    </source>
</evidence>
<dbReference type="AlphaFoldDB" id="A0A9W4W0J3"/>
<accession>A0A9W4W0J3</accession>
<evidence type="ECO:0008006" key="6">
    <source>
        <dbReference type="Google" id="ProtNLM"/>
    </source>
</evidence>
<feature type="transmembrane region" description="Helical" evidence="2">
    <location>
        <begin position="379"/>
        <end position="403"/>
    </location>
</feature>
<reference evidence="4" key="1">
    <citation type="submission" date="2022-07" db="EMBL/GenBank/DDBJ databases">
        <authorList>
            <person name="Criscuolo A."/>
        </authorList>
    </citation>
    <scope>NUCLEOTIDE SEQUENCE</scope>
    <source>
        <strain evidence="4">CIP103197</strain>
    </source>
</reference>
<proteinExistence type="predicted"/>
<evidence type="ECO:0000256" key="1">
    <source>
        <dbReference type="SAM" id="MobiDB-lite"/>
    </source>
</evidence>